<accession>A0AAV1SHY2</accession>
<evidence type="ECO:0000313" key="1">
    <source>
        <dbReference type="EMBL" id="CAK7350851.1"/>
    </source>
</evidence>
<name>A0AAV1SHY2_9ROSI</name>
<dbReference type="EMBL" id="CAWUPB010001184">
    <property type="protein sequence ID" value="CAK7350851.1"/>
    <property type="molecule type" value="Genomic_DNA"/>
</dbReference>
<proteinExistence type="predicted"/>
<organism evidence="1 2">
    <name type="scientific">Dovyalis caffra</name>
    <dbReference type="NCBI Taxonomy" id="77055"/>
    <lineage>
        <taxon>Eukaryota</taxon>
        <taxon>Viridiplantae</taxon>
        <taxon>Streptophyta</taxon>
        <taxon>Embryophyta</taxon>
        <taxon>Tracheophyta</taxon>
        <taxon>Spermatophyta</taxon>
        <taxon>Magnoliopsida</taxon>
        <taxon>eudicotyledons</taxon>
        <taxon>Gunneridae</taxon>
        <taxon>Pentapetalae</taxon>
        <taxon>rosids</taxon>
        <taxon>fabids</taxon>
        <taxon>Malpighiales</taxon>
        <taxon>Salicaceae</taxon>
        <taxon>Flacourtieae</taxon>
        <taxon>Dovyalis</taxon>
    </lineage>
</organism>
<protein>
    <submittedName>
        <fullName evidence="1">Uncharacterized protein</fullName>
    </submittedName>
</protein>
<comment type="caution">
    <text evidence="1">The sequence shown here is derived from an EMBL/GenBank/DDBJ whole genome shotgun (WGS) entry which is preliminary data.</text>
</comment>
<dbReference type="AlphaFoldDB" id="A0AAV1SHY2"/>
<dbReference type="Proteomes" id="UP001314170">
    <property type="component" value="Unassembled WGS sequence"/>
</dbReference>
<keyword evidence="2" id="KW-1185">Reference proteome</keyword>
<evidence type="ECO:0000313" key="2">
    <source>
        <dbReference type="Proteomes" id="UP001314170"/>
    </source>
</evidence>
<gene>
    <name evidence="1" type="ORF">DCAF_LOCUS23559</name>
</gene>
<reference evidence="1 2" key="1">
    <citation type="submission" date="2024-01" db="EMBL/GenBank/DDBJ databases">
        <authorList>
            <person name="Waweru B."/>
        </authorList>
    </citation>
    <scope>NUCLEOTIDE SEQUENCE [LARGE SCALE GENOMIC DNA]</scope>
</reference>
<sequence length="67" mass="7393">MEMLQPLKDLINSVSSNGQRVGNIGLAMLKTKSKEKQGEIRLKTKLPTLSEVLKALLSVVSPETRML</sequence>